<comment type="caution">
    <text evidence="1">The sequence shown here is derived from an EMBL/GenBank/DDBJ whole genome shotgun (WGS) entry which is preliminary data.</text>
</comment>
<organism evidence="1 2">
    <name type="scientific">Porphyromonas gingivalis F0570</name>
    <dbReference type="NCBI Taxonomy" id="1227271"/>
    <lineage>
        <taxon>Bacteria</taxon>
        <taxon>Pseudomonadati</taxon>
        <taxon>Bacteroidota</taxon>
        <taxon>Bacteroidia</taxon>
        <taxon>Bacteroidales</taxon>
        <taxon>Porphyromonadaceae</taxon>
        <taxon>Porphyromonas</taxon>
    </lineage>
</organism>
<gene>
    <name evidence="1" type="ORF">HMPREF1555_02345</name>
</gene>
<dbReference type="EMBL" id="AWUW01000159">
    <property type="protein sequence ID" value="ERJ63597.1"/>
    <property type="molecule type" value="Genomic_DNA"/>
</dbReference>
<accession>A0A0E2LMU3</accession>
<dbReference type="RefSeq" id="WP_021662561.1">
    <property type="nucleotide sequence ID" value="NZ_KI259111.1"/>
</dbReference>
<evidence type="ECO:0000313" key="2">
    <source>
        <dbReference type="Proteomes" id="UP000016630"/>
    </source>
</evidence>
<reference evidence="1 2" key="1">
    <citation type="submission" date="2013-06" db="EMBL/GenBank/DDBJ databases">
        <authorList>
            <person name="Weinstock G."/>
            <person name="Sodergren E."/>
            <person name="Lobos E.A."/>
            <person name="Fulton L."/>
            <person name="Fulton R."/>
            <person name="Courtney L."/>
            <person name="Fronick C."/>
            <person name="O'Laughlin M."/>
            <person name="Godfrey J."/>
            <person name="Wilson R.M."/>
            <person name="Miner T."/>
            <person name="Farmer C."/>
            <person name="Delehaunty K."/>
            <person name="Cordes M."/>
            <person name="Minx P."/>
            <person name="Tomlinson C."/>
            <person name="Chen J."/>
            <person name="Wollam A."/>
            <person name="Pepin K.H."/>
            <person name="Bhonagiri V."/>
            <person name="Zhang X."/>
            <person name="Warren W."/>
            <person name="Mitreva M."/>
            <person name="Mardis E.R."/>
            <person name="Wilson R.K."/>
        </authorList>
    </citation>
    <scope>NUCLEOTIDE SEQUENCE [LARGE SCALE GENOMIC DNA]</scope>
    <source>
        <strain evidence="1 2">F0570</strain>
    </source>
</reference>
<dbReference type="AlphaFoldDB" id="A0A0E2LMU3"/>
<evidence type="ECO:0008006" key="3">
    <source>
        <dbReference type="Google" id="ProtNLM"/>
    </source>
</evidence>
<dbReference type="Pfam" id="PF16476">
    <property type="entry name" value="DUF5053"/>
    <property type="match status" value="1"/>
</dbReference>
<evidence type="ECO:0000313" key="1">
    <source>
        <dbReference type="EMBL" id="ERJ63597.1"/>
    </source>
</evidence>
<proteinExistence type="predicted"/>
<dbReference type="PATRIC" id="fig|1227271.3.peg.2058"/>
<dbReference type="Proteomes" id="UP000016630">
    <property type="component" value="Unassembled WGS sequence"/>
</dbReference>
<dbReference type="HOGENOM" id="CLU_174776_0_0_10"/>
<sequence length="82" mass="9449">METVQVIQEQRVKDQMQDILVDISWRGIAHRYFGKSASWLYHKMDGIDGNGKPNGFNDAEKEQLRGALCDLSERIRRAADKL</sequence>
<name>A0A0E2LMU3_PORGN</name>
<dbReference type="InterPro" id="IPR032483">
    <property type="entry name" value="DUF5053"/>
</dbReference>
<protein>
    <recommendedName>
        <fullName evidence="3">DUF5053 domain-containing protein</fullName>
    </recommendedName>
</protein>